<proteinExistence type="predicted"/>
<sequence>MRGYSFEMGVGLKHPLMILADSLMATFTCLTCADASHTCAAYSAAETQSANADVLRTEGFAPHFWLTSFLRMLFLVVSLPFSFLQCSLKDSVRSRVTPRYLGVGQFSRVSPHHTMLSFLLASLLRRWNAHTCVFPGFGFR</sequence>
<evidence type="ECO:0000313" key="1">
    <source>
        <dbReference type="EMBL" id="CAG6719056.1"/>
    </source>
</evidence>
<reference evidence="1" key="1">
    <citation type="submission" date="2021-05" db="EMBL/GenBank/DDBJ databases">
        <authorList>
            <person name="Alioto T."/>
            <person name="Alioto T."/>
            <person name="Gomez Garrido J."/>
        </authorList>
    </citation>
    <scope>NUCLEOTIDE SEQUENCE</scope>
</reference>
<dbReference type="EMBL" id="HBUF01358234">
    <property type="protein sequence ID" value="CAG6719063.1"/>
    <property type="molecule type" value="Transcribed_RNA"/>
</dbReference>
<organism evidence="1">
    <name type="scientific">Cacopsylla melanoneura</name>
    <dbReference type="NCBI Taxonomy" id="428564"/>
    <lineage>
        <taxon>Eukaryota</taxon>
        <taxon>Metazoa</taxon>
        <taxon>Ecdysozoa</taxon>
        <taxon>Arthropoda</taxon>
        <taxon>Hexapoda</taxon>
        <taxon>Insecta</taxon>
        <taxon>Pterygota</taxon>
        <taxon>Neoptera</taxon>
        <taxon>Paraneoptera</taxon>
        <taxon>Hemiptera</taxon>
        <taxon>Sternorrhyncha</taxon>
        <taxon>Psylloidea</taxon>
        <taxon>Psyllidae</taxon>
        <taxon>Psyllinae</taxon>
        <taxon>Cacopsylla</taxon>
    </lineage>
</organism>
<dbReference type="AlphaFoldDB" id="A0A8D8V8U4"/>
<accession>A0A8D8V8U4</accession>
<dbReference type="EMBL" id="HBUF01358232">
    <property type="protein sequence ID" value="CAG6719056.1"/>
    <property type="molecule type" value="Transcribed_RNA"/>
</dbReference>
<protein>
    <submittedName>
        <fullName evidence="1">Uncharacterized protein</fullName>
    </submittedName>
</protein>
<name>A0A8D8V8U4_9HEMI</name>
<dbReference type="EMBL" id="HBUF01358235">
    <property type="protein sequence ID" value="CAG6719067.1"/>
    <property type="molecule type" value="Transcribed_RNA"/>
</dbReference>